<protein>
    <submittedName>
        <fullName evidence="3">O-succinylbenzoic acid--CoA ligase</fullName>
        <ecNumber evidence="3">6.2.1.26</ecNumber>
    </submittedName>
</protein>
<dbReference type="Pfam" id="PF00501">
    <property type="entry name" value="AMP-binding"/>
    <property type="match status" value="1"/>
</dbReference>
<dbReference type="Gene3D" id="3.40.50.12780">
    <property type="entry name" value="N-terminal domain of ligase-like"/>
    <property type="match status" value="1"/>
</dbReference>
<gene>
    <name evidence="3" type="ORF">HNR61_004542</name>
</gene>
<reference evidence="3 4" key="1">
    <citation type="submission" date="2020-08" db="EMBL/GenBank/DDBJ databases">
        <title>Genomic Encyclopedia of Type Strains, Phase IV (KMG-IV): sequencing the most valuable type-strain genomes for metagenomic binning, comparative biology and taxonomic classification.</title>
        <authorList>
            <person name="Goeker M."/>
        </authorList>
    </citation>
    <scope>NUCLEOTIDE SEQUENCE [LARGE SCALE GENOMIC DNA]</scope>
    <source>
        <strain evidence="3 4">DSM 44197</strain>
    </source>
</reference>
<dbReference type="PANTHER" id="PTHR43767">
    <property type="entry name" value="LONG-CHAIN-FATTY-ACID--COA LIGASE"/>
    <property type="match status" value="1"/>
</dbReference>
<dbReference type="Gene3D" id="3.30.300.30">
    <property type="match status" value="1"/>
</dbReference>
<organism evidence="3 4">
    <name type="scientific">Actinomadura namibiensis</name>
    <dbReference type="NCBI Taxonomy" id="182080"/>
    <lineage>
        <taxon>Bacteria</taxon>
        <taxon>Bacillati</taxon>
        <taxon>Actinomycetota</taxon>
        <taxon>Actinomycetes</taxon>
        <taxon>Streptosporangiales</taxon>
        <taxon>Thermomonosporaceae</taxon>
        <taxon>Actinomadura</taxon>
    </lineage>
</organism>
<dbReference type="SUPFAM" id="SSF56801">
    <property type="entry name" value="Acetyl-CoA synthetase-like"/>
    <property type="match status" value="1"/>
</dbReference>
<keyword evidence="4" id="KW-1185">Reference proteome</keyword>
<dbReference type="InterPro" id="IPR045851">
    <property type="entry name" value="AMP-bd_C_sf"/>
</dbReference>
<evidence type="ECO:0000313" key="3">
    <source>
        <dbReference type="EMBL" id="MBA8952896.1"/>
    </source>
</evidence>
<feature type="domain" description="AMP-binding enzyme C-terminal" evidence="2">
    <location>
        <begin position="307"/>
        <end position="381"/>
    </location>
</feature>
<evidence type="ECO:0000259" key="2">
    <source>
        <dbReference type="Pfam" id="PF13193"/>
    </source>
</evidence>
<feature type="domain" description="AMP-dependent synthetase/ligase" evidence="1">
    <location>
        <begin position="71"/>
        <end position="235"/>
    </location>
</feature>
<dbReference type="EMBL" id="JACJIA010000005">
    <property type="protein sequence ID" value="MBA8952896.1"/>
    <property type="molecule type" value="Genomic_DNA"/>
</dbReference>
<comment type="caution">
    <text evidence="3">The sequence shown here is derived from an EMBL/GenBank/DDBJ whole genome shotgun (WGS) entry which is preliminary data.</text>
</comment>
<evidence type="ECO:0000313" key="4">
    <source>
        <dbReference type="Proteomes" id="UP000572680"/>
    </source>
</evidence>
<dbReference type="InterPro" id="IPR042099">
    <property type="entry name" value="ANL_N_sf"/>
</dbReference>
<dbReference type="Proteomes" id="UP000572680">
    <property type="component" value="Unassembled WGS sequence"/>
</dbReference>
<proteinExistence type="predicted"/>
<dbReference type="AlphaFoldDB" id="A0A7W3LRA1"/>
<dbReference type="PANTHER" id="PTHR43767:SF1">
    <property type="entry name" value="NONRIBOSOMAL PEPTIDE SYNTHASE PES1 (EUROFUNG)-RELATED"/>
    <property type="match status" value="1"/>
</dbReference>
<dbReference type="GO" id="GO:0008756">
    <property type="term" value="F:o-succinylbenzoate-CoA ligase activity"/>
    <property type="evidence" value="ECO:0007669"/>
    <property type="project" value="UniProtKB-EC"/>
</dbReference>
<accession>A0A7W3LRA1</accession>
<dbReference type="InterPro" id="IPR000873">
    <property type="entry name" value="AMP-dep_synth/lig_dom"/>
</dbReference>
<dbReference type="InterPro" id="IPR025110">
    <property type="entry name" value="AMP-bd_C"/>
</dbReference>
<dbReference type="Pfam" id="PF13193">
    <property type="entry name" value="AMP-binding_C"/>
    <property type="match status" value="1"/>
</dbReference>
<sequence length="390" mass="40960">MDRRLHAVVLPPGPRLFAALAAALDGTGPAICPISPDLPGPARTALLDALAPHAVETADGVTPYRPRSACAPIAGIPAGPDTAVLIATSGSTGTPKIVELSAPALRASATATLQRVRAEPGDRWLCCLPTSHIAGVQVLVRALVAGTEPVIQPRFDPTAVADADAAHLAVVPTQLRRLLDAGTDLSKFRSILLGGAAAPDGLLTAARERGARVLTTYGMSETSGGCVYDGLPLDGVRLDIDAEGRIRLAGPVLFTGYRLRPRLTASVRDGDWFVTRDLGVVENGRLRVRGRVDDVINTGGEKVVAGEVAAALARHPGIRDAVVVGRPDPEWGERVTAVVVPGDHAPTLAELRDWIRRTMPACAAPRELELLPEIPLLPSGKPDLERLRRP</sequence>
<dbReference type="RefSeq" id="WP_182845110.1">
    <property type="nucleotide sequence ID" value="NZ_BAAALP010000034.1"/>
</dbReference>
<dbReference type="PROSITE" id="PS00455">
    <property type="entry name" value="AMP_BINDING"/>
    <property type="match status" value="1"/>
</dbReference>
<name>A0A7W3LRA1_ACTNM</name>
<dbReference type="InterPro" id="IPR050237">
    <property type="entry name" value="ATP-dep_AMP-bd_enzyme"/>
</dbReference>
<evidence type="ECO:0000259" key="1">
    <source>
        <dbReference type="Pfam" id="PF00501"/>
    </source>
</evidence>
<keyword evidence="3" id="KW-0436">Ligase</keyword>
<dbReference type="InterPro" id="IPR020845">
    <property type="entry name" value="AMP-binding_CS"/>
</dbReference>
<dbReference type="EC" id="6.2.1.26" evidence="3"/>